<name>A0A0K1PVW6_9BACT</name>
<evidence type="ECO:0008006" key="5">
    <source>
        <dbReference type="Google" id="ProtNLM"/>
    </source>
</evidence>
<reference evidence="3 4" key="1">
    <citation type="submission" date="2015-08" db="EMBL/GenBank/DDBJ databases">
        <authorList>
            <person name="Babu N.S."/>
            <person name="Beckwith C.J."/>
            <person name="Beseler K.G."/>
            <person name="Brison A."/>
            <person name="Carone J.V."/>
            <person name="Caskin T.P."/>
            <person name="Diamond M."/>
            <person name="Durham M.E."/>
            <person name="Foxe J.M."/>
            <person name="Go M."/>
            <person name="Henderson B.A."/>
            <person name="Jones I.B."/>
            <person name="McGettigan J.A."/>
            <person name="Micheletti S.J."/>
            <person name="Nasrallah M.E."/>
            <person name="Ortiz D."/>
            <person name="Piller C.R."/>
            <person name="Privatt S.R."/>
            <person name="Schneider S.L."/>
            <person name="Sharp S."/>
            <person name="Smith T.C."/>
            <person name="Stanton J.D."/>
            <person name="Ullery H.E."/>
            <person name="Wilson R.J."/>
            <person name="Serrano M.G."/>
            <person name="Buck G."/>
            <person name="Lee V."/>
            <person name="Wang Y."/>
            <person name="Carvalho R."/>
            <person name="Voegtly L."/>
            <person name="Shi R."/>
            <person name="Duckworth R."/>
            <person name="Johnson A."/>
            <person name="Loviza R."/>
            <person name="Walstead R."/>
            <person name="Shah Z."/>
            <person name="Kiflezghi M."/>
            <person name="Wade K."/>
            <person name="Ball S.L."/>
            <person name="Bradley K.W."/>
            <person name="Asai D.J."/>
            <person name="Bowman C.A."/>
            <person name="Russell D.A."/>
            <person name="Pope W.H."/>
            <person name="Jacobs-Sera D."/>
            <person name="Hendrix R.W."/>
            <person name="Hatfull G.F."/>
        </authorList>
    </citation>
    <scope>NUCLEOTIDE SEQUENCE [LARGE SCALE GENOMIC DNA]</scope>
    <source>
        <strain evidence="3 4">DSM 27648</strain>
    </source>
</reference>
<evidence type="ECO:0000256" key="2">
    <source>
        <dbReference type="SAM" id="SignalP"/>
    </source>
</evidence>
<feature type="signal peptide" evidence="2">
    <location>
        <begin position="1"/>
        <end position="21"/>
    </location>
</feature>
<evidence type="ECO:0000256" key="1">
    <source>
        <dbReference type="SAM" id="MobiDB-lite"/>
    </source>
</evidence>
<evidence type="ECO:0000313" key="4">
    <source>
        <dbReference type="Proteomes" id="UP000064967"/>
    </source>
</evidence>
<dbReference type="OrthoDB" id="5519315at2"/>
<accession>A0A0K1PVW6</accession>
<feature type="chain" id="PRO_5005466160" description="Tryptophan synthase alpha chain" evidence="2">
    <location>
        <begin position="22"/>
        <end position="698"/>
    </location>
</feature>
<sequence>MATRWLGGVLWFALFGLAAPACTGTIGGDNSPCGASTSRKCDDQEGCSVDADCSVGSCITGACNAIATECASDGKAASANSLKLCDGNPCGGDAQCASGTCKDGTCAPVASKTCGVGLPNACANGEICQSAADCSSDYCDKTCAAPPSDVHQNGKRDGGETGVDCGGTAKPDKLCGGGEKCVVNEDCQGICKAGVCDPPSSTDGKKNQDETDVDCGGSTAPKCLLGKACAKNEDCQLLACTASVCVKPSETDKVQNGGESDVDCGGSGVTEGDFSYTAPRCKDASKCAVDGDCMTGACAPNGTCSIKSCDTAEVSGITSCGAKETGEAGAVHDSCCKSLPLPTRTTRRLDKYEITSGRFRTFLTKVGPNVRDWVSSFVAANPTSQLATLVGLSPNVLPIYPSQQTGPHGLTAHMGLDIDNYDGVRGCYNGLGNYSANTYWQDAAVLTEFGLPARSLAREVSDEKSLNCAMPIMFAAFCAWDGGEVATIADYWDVWAPAATVADRVNSFPWAASNLCPGPGGIGPQNAKPCPNYNWCNGTYLNGGFKCQNTDGYALGGQSGVFYEFPLGTDKSKDNEVLIGAPGRFVNDASSVKGNGESWMDLYANMAEYTGDFKAGAGDFCDLSGEPLAGATTCTRSDPGTTPPSTKGPGTKYTSIPTTRLIGQTWEGHQYYNGQGGETISVMFQYGKFGSRCVRPVQ</sequence>
<gene>
    <name evidence="3" type="ORF">AKJ09_04339</name>
</gene>
<organism evidence="3 4">
    <name type="scientific">Labilithrix luteola</name>
    <dbReference type="NCBI Taxonomy" id="1391654"/>
    <lineage>
        <taxon>Bacteria</taxon>
        <taxon>Pseudomonadati</taxon>
        <taxon>Myxococcota</taxon>
        <taxon>Polyangia</taxon>
        <taxon>Polyangiales</taxon>
        <taxon>Labilitrichaceae</taxon>
        <taxon>Labilithrix</taxon>
    </lineage>
</organism>
<proteinExistence type="predicted"/>
<feature type="compositionally biased region" description="Low complexity" evidence="1">
    <location>
        <begin position="639"/>
        <end position="652"/>
    </location>
</feature>
<protein>
    <recommendedName>
        <fullName evidence="5">Tryptophan synthase alpha chain</fullName>
    </recommendedName>
</protein>
<dbReference type="Proteomes" id="UP000064967">
    <property type="component" value="Chromosome"/>
</dbReference>
<dbReference type="KEGG" id="llu:AKJ09_04339"/>
<dbReference type="PATRIC" id="fig|1391654.3.peg.4396"/>
<dbReference type="RefSeq" id="WP_146648776.1">
    <property type="nucleotide sequence ID" value="NZ_CP012333.1"/>
</dbReference>
<dbReference type="EMBL" id="CP012333">
    <property type="protein sequence ID" value="AKU97675.1"/>
    <property type="molecule type" value="Genomic_DNA"/>
</dbReference>
<dbReference type="STRING" id="1391654.AKJ09_04339"/>
<dbReference type="AlphaFoldDB" id="A0A0K1PVW6"/>
<evidence type="ECO:0000313" key="3">
    <source>
        <dbReference type="EMBL" id="AKU97675.1"/>
    </source>
</evidence>
<keyword evidence="4" id="KW-1185">Reference proteome</keyword>
<keyword evidence="2" id="KW-0732">Signal</keyword>
<feature type="region of interest" description="Disordered" evidence="1">
    <location>
        <begin position="632"/>
        <end position="654"/>
    </location>
</feature>